<feature type="domain" description="SpoVT-AbrB" evidence="1">
    <location>
        <begin position="1"/>
        <end position="47"/>
    </location>
</feature>
<organism evidence="2">
    <name type="scientific">hydrothermal vent metagenome</name>
    <dbReference type="NCBI Taxonomy" id="652676"/>
    <lineage>
        <taxon>unclassified sequences</taxon>
        <taxon>metagenomes</taxon>
        <taxon>ecological metagenomes</taxon>
    </lineage>
</organism>
<dbReference type="InterPro" id="IPR007159">
    <property type="entry name" value="SpoVT-AbrB_dom"/>
</dbReference>
<evidence type="ECO:0000313" key="2">
    <source>
        <dbReference type="EMBL" id="VAW70396.1"/>
    </source>
</evidence>
<dbReference type="Pfam" id="PF04014">
    <property type="entry name" value="MazE_antitoxin"/>
    <property type="match status" value="1"/>
</dbReference>
<dbReference type="InterPro" id="IPR037914">
    <property type="entry name" value="SpoVT-AbrB_sf"/>
</dbReference>
<proteinExistence type="predicted"/>
<dbReference type="AlphaFoldDB" id="A0A3B0YPK4"/>
<dbReference type="EMBL" id="UOFJ01000518">
    <property type="protein sequence ID" value="VAW70396.1"/>
    <property type="molecule type" value="Genomic_DNA"/>
</dbReference>
<dbReference type="SMART" id="SM00966">
    <property type="entry name" value="SpoVT_AbrB"/>
    <property type="match status" value="1"/>
</dbReference>
<dbReference type="PROSITE" id="PS51740">
    <property type="entry name" value="SPOVT_ABRB"/>
    <property type="match status" value="1"/>
</dbReference>
<dbReference type="NCBIfam" id="TIGR01439">
    <property type="entry name" value="lp_hng_hel_AbrB"/>
    <property type="match status" value="1"/>
</dbReference>
<accession>A0A3B0YPK4</accession>
<reference evidence="2" key="1">
    <citation type="submission" date="2018-06" db="EMBL/GenBank/DDBJ databases">
        <authorList>
            <person name="Zhirakovskaya E."/>
        </authorList>
    </citation>
    <scope>NUCLEOTIDE SEQUENCE</scope>
</reference>
<sequence length="78" mass="8626">MVAATITSKSQITIPAQVRNDLNIRPGDKIEFIKTANGHYEVVAVIQDVSQIKGMIKTDKIVSLEEMDKAIRSRASEI</sequence>
<dbReference type="Gene3D" id="2.10.260.10">
    <property type="match status" value="1"/>
</dbReference>
<dbReference type="SUPFAM" id="SSF89447">
    <property type="entry name" value="AbrB/MazE/MraZ-like"/>
    <property type="match status" value="1"/>
</dbReference>
<name>A0A3B0YPK4_9ZZZZ</name>
<protein>
    <recommendedName>
        <fullName evidence="1">SpoVT-AbrB domain-containing protein</fullName>
    </recommendedName>
</protein>
<dbReference type="GO" id="GO:0003677">
    <property type="term" value="F:DNA binding"/>
    <property type="evidence" value="ECO:0007669"/>
    <property type="project" value="InterPro"/>
</dbReference>
<gene>
    <name evidence="2" type="ORF">MNBD_GAMMA10-3132</name>
</gene>
<evidence type="ECO:0000259" key="1">
    <source>
        <dbReference type="PROSITE" id="PS51740"/>
    </source>
</evidence>